<dbReference type="PANTHER" id="PTHR30483">
    <property type="entry name" value="LEUCINE-SPECIFIC-BINDING PROTEIN"/>
    <property type="match status" value="1"/>
</dbReference>
<feature type="chain" id="PRO_5012684914" evidence="4">
    <location>
        <begin position="26"/>
        <end position="409"/>
    </location>
</feature>
<dbReference type="GO" id="GO:0006865">
    <property type="term" value="P:amino acid transport"/>
    <property type="evidence" value="ECO:0007669"/>
    <property type="project" value="UniProtKB-KW"/>
</dbReference>
<dbReference type="STRING" id="225324.SAMN02745126_04922"/>
<keyword evidence="2 4" id="KW-0732">Signal</keyword>
<dbReference type="OrthoDB" id="7374472at2"/>
<comment type="similarity">
    <text evidence="1">Belongs to the leucine-binding protein family.</text>
</comment>
<evidence type="ECO:0000313" key="6">
    <source>
        <dbReference type="EMBL" id="SKA30264.1"/>
    </source>
</evidence>
<dbReference type="InterPro" id="IPR051010">
    <property type="entry name" value="BCAA_transport"/>
</dbReference>
<dbReference type="AlphaFoldDB" id="A0A1T4SPQ1"/>
<keyword evidence="7" id="KW-1185">Reference proteome</keyword>
<evidence type="ECO:0000256" key="2">
    <source>
        <dbReference type="ARBA" id="ARBA00022729"/>
    </source>
</evidence>
<sequence length="409" mass="44408">MRRTHVAALLGSVFSLAFTTVAAQAADPIKIATIAETSAISGVGIPNAAKMAAEEINAAGGVNGRKIEIVEYDDHNSAADAVRAFQRAAQQDKVSAVIASYISEVVLALEPWAGRLKMPMITPGAASNEITKRVREDYDHMKYVFHGYLASTQIADAVCDSAKKLLVDDLHMKTAVIMSEDAAWTLPLDEEYKKCLPQIGLKVLDHIRLSPDTTDFTPIFNKIEASKPDVIITGISHVGVQPTVQWQQQQVPIPMFGVSSQATNATFWKDTNGATDGVIFNMVSAPDVAVTPKTIPFADNYKKKYGALPGYAAYTAYDEVYMWADAFKKAGGTDPDKVVAAMEQTDYVGTIGRIVFLPKTDTFAHGMRIGEGYITGLMVQWQKGNPITVWPEKVATGKMAFPAFIKLPQ</sequence>
<dbReference type="InterPro" id="IPR028082">
    <property type="entry name" value="Peripla_BP_I"/>
</dbReference>
<accession>A0A1T4SPQ1</accession>
<dbReference type="EMBL" id="FUWJ01000009">
    <property type="protein sequence ID" value="SKA30264.1"/>
    <property type="molecule type" value="Genomic_DNA"/>
</dbReference>
<evidence type="ECO:0000313" key="7">
    <source>
        <dbReference type="Proteomes" id="UP000190092"/>
    </source>
</evidence>
<keyword evidence="3" id="KW-0813">Transport</keyword>
<dbReference type="Pfam" id="PF13458">
    <property type="entry name" value="Peripla_BP_6"/>
    <property type="match status" value="1"/>
</dbReference>
<gene>
    <name evidence="6" type="ORF">SAMN02745126_04922</name>
</gene>
<evidence type="ECO:0000256" key="4">
    <source>
        <dbReference type="SAM" id="SignalP"/>
    </source>
</evidence>
<feature type="domain" description="Leucine-binding protein" evidence="5">
    <location>
        <begin position="38"/>
        <end position="371"/>
    </location>
</feature>
<dbReference type="Proteomes" id="UP000190092">
    <property type="component" value="Unassembled WGS sequence"/>
</dbReference>
<reference evidence="7" key="1">
    <citation type="submission" date="2017-02" db="EMBL/GenBank/DDBJ databases">
        <authorList>
            <person name="Varghese N."/>
            <person name="Submissions S."/>
        </authorList>
    </citation>
    <scope>NUCLEOTIDE SEQUENCE [LARGE SCALE GENOMIC DNA]</scope>
    <source>
        <strain evidence="7">ATCC 27094</strain>
    </source>
</reference>
<dbReference type="PANTHER" id="PTHR30483:SF6">
    <property type="entry name" value="PERIPLASMIC BINDING PROTEIN OF ABC TRANSPORTER FOR NATURAL AMINO ACIDS"/>
    <property type="match status" value="1"/>
</dbReference>
<dbReference type="SUPFAM" id="SSF53822">
    <property type="entry name" value="Periplasmic binding protein-like I"/>
    <property type="match status" value="1"/>
</dbReference>
<dbReference type="Gene3D" id="3.40.50.2300">
    <property type="match status" value="2"/>
</dbReference>
<evidence type="ECO:0000256" key="1">
    <source>
        <dbReference type="ARBA" id="ARBA00010062"/>
    </source>
</evidence>
<dbReference type="InterPro" id="IPR028081">
    <property type="entry name" value="Leu-bd"/>
</dbReference>
<keyword evidence="3" id="KW-0029">Amino-acid transport</keyword>
<evidence type="ECO:0000256" key="3">
    <source>
        <dbReference type="ARBA" id="ARBA00022970"/>
    </source>
</evidence>
<feature type="signal peptide" evidence="4">
    <location>
        <begin position="1"/>
        <end position="25"/>
    </location>
</feature>
<evidence type="ECO:0000259" key="5">
    <source>
        <dbReference type="Pfam" id="PF13458"/>
    </source>
</evidence>
<dbReference type="CDD" id="cd06345">
    <property type="entry name" value="PBP1_ABC_ligand_binding-like"/>
    <property type="match status" value="1"/>
</dbReference>
<name>A0A1T4SPQ1_9HYPH</name>
<dbReference type="RefSeq" id="WP_085936677.1">
    <property type="nucleotide sequence ID" value="NZ_FUWJ01000009.1"/>
</dbReference>
<protein>
    <submittedName>
        <fullName evidence="6">Amino acid/amide ABC transporter substrate-binding protein, HAAT family</fullName>
    </submittedName>
</protein>
<organism evidence="6 7">
    <name type="scientific">Enhydrobacter aerosaccus</name>
    <dbReference type="NCBI Taxonomy" id="225324"/>
    <lineage>
        <taxon>Bacteria</taxon>
        <taxon>Pseudomonadati</taxon>
        <taxon>Pseudomonadota</taxon>
        <taxon>Alphaproteobacteria</taxon>
        <taxon>Hyphomicrobiales</taxon>
        <taxon>Enhydrobacter</taxon>
    </lineage>
</organism>
<proteinExistence type="inferred from homology"/>